<evidence type="ECO:0008006" key="4">
    <source>
        <dbReference type="Google" id="ProtNLM"/>
    </source>
</evidence>
<gene>
    <name evidence="2" type="ORF">FA13DRAFT_1652896</name>
</gene>
<accession>A0A4Y7RRA5</accession>
<proteinExistence type="predicted"/>
<protein>
    <recommendedName>
        <fullName evidence="4">Transposase</fullName>
    </recommendedName>
</protein>
<evidence type="ECO:0000313" key="2">
    <source>
        <dbReference type="EMBL" id="TEB11403.1"/>
    </source>
</evidence>
<dbReference type="Proteomes" id="UP000298030">
    <property type="component" value="Unassembled WGS sequence"/>
</dbReference>
<sequence length="59" mass="6893">MRRSFNTQASEQLNAWLAGFAQILRCMTAINFQWFLHAMLYLHTKRVLQRQAEKAGHAS</sequence>
<comment type="caution">
    <text evidence="2">The sequence shown here is derived from an EMBL/GenBank/DDBJ whole genome shotgun (WGS) entry which is preliminary data.</text>
</comment>
<dbReference type="EMBL" id="QPFP01000448">
    <property type="protein sequence ID" value="TEB11403.1"/>
    <property type="molecule type" value="Genomic_DNA"/>
</dbReference>
<dbReference type="AlphaFoldDB" id="A0A4Y7RRA5"/>
<organism evidence="2 3">
    <name type="scientific">Coprinellus micaceus</name>
    <name type="common">Glistening ink-cap mushroom</name>
    <name type="synonym">Coprinus micaceus</name>
    <dbReference type="NCBI Taxonomy" id="71717"/>
    <lineage>
        <taxon>Eukaryota</taxon>
        <taxon>Fungi</taxon>
        <taxon>Dikarya</taxon>
        <taxon>Basidiomycota</taxon>
        <taxon>Agaricomycotina</taxon>
        <taxon>Agaricomycetes</taxon>
        <taxon>Agaricomycetidae</taxon>
        <taxon>Agaricales</taxon>
        <taxon>Agaricineae</taxon>
        <taxon>Psathyrellaceae</taxon>
        <taxon>Coprinellus</taxon>
    </lineage>
</organism>
<evidence type="ECO:0000256" key="1">
    <source>
        <dbReference type="SAM" id="Phobius"/>
    </source>
</evidence>
<evidence type="ECO:0000313" key="3">
    <source>
        <dbReference type="Proteomes" id="UP000298030"/>
    </source>
</evidence>
<feature type="transmembrane region" description="Helical" evidence="1">
    <location>
        <begin position="20"/>
        <end position="42"/>
    </location>
</feature>
<keyword evidence="1" id="KW-1133">Transmembrane helix</keyword>
<dbReference type="OrthoDB" id="2527272at2759"/>
<keyword evidence="3" id="KW-1185">Reference proteome</keyword>
<reference evidence="2 3" key="1">
    <citation type="journal article" date="2019" name="Nat. Ecol. Evol.">
        <title>Megaphylogeny resolves global patterns of mushroom evolution.</title>
        <authorList>
            <person name="Varga T."/>
            <person name="Krizsan K."/>
            <person name="Foldi C."/>
            <person name="Dima B."/>
            <person name="Sanchez-Garcia M."/>
            <person name="Sanchez-Ramirez S."/>
            <person name="Szollosi G.J."/>
            <person name="Szarkandi J.G."/>
            <person name="Papp V."/>
            <person name="Albert L."/>
            <person name="Andreopoulos W."/>
            <person name="Angelini C."/>
            <person name="Antonin V."/>
            <person name="Barry K.W."/>
            <person name="Bougher N.L."/>
            <person name="Buchanan P."/>
            <person name="Buyck B."/>
            <person name="Bense V."/>
            <person name="Catcheside P."/>
            <person name="Chovatia M."/>
            <person name="Cooper J."/>
            <person name="Damon W."/>
            <person name="Desjardin D."/>
            <person name="Finy P."/>
            <person name="Geml J."/>
            <person name="Haridas S."/>
            <person name="Hughes K."/>
            <person name="Justo A."/>
            <person name="Karasinski D."/>
            <person name="Kautmanova I."/>
            <person name="Kiss B."/>
            <person name="Kocsube S."/>
            <person name="Kotiranta H."/>
            <person name="LaButti K.M."/>
            <person name="Lechner B.E."/>
            <person name="Liimatainen K."/>
            <person name="Lipzen A."/>
            <person name="Lukacs Z."/>
            <person name="Mihaltcheva S."/>
            <person name="Morgado L.N."/>
            <person name="Niskanen T."/>
            <person name="Noordeloos M.E."/>
            <person name="Ohm R.A."/>
            <person name="Ortiz-Santana B."/>
            <person name="Ovrebo C."/>
            <person name="Racz N."/>
            <person name="Riley R."/>
            <person name="Savchenko A."/>
            <person name="Shiryaev A."/>
            <person name="Soop K."/>
            <person name="Spirin V."/>
            <person name="Szebenyi C."/>
            <person name="Tomsovsky M."/>
            <person name="Tulloss R.E."/>
            <person name="Uehling J."/>
            <person name="Grigoriev I.V."/>
            <person name="Vagvolgyi C."/>
            <person name="Papp T."/>
            <person name="Martin F.M."/>
            <person name="Miettinen O."/>
            <person name="Hibbett D.S."/>
            <person name="Nagy L.G."/>
        </authorList>
    </citation>
    <scope>NUCLEOTIDE SEQUENCE [LARGE SCALE GENOMIC DNA]</scope>
    <source>
        <strain evidence="2 3">FP101781</strain>
    </source>
</reference>
<dbReference type="STRING" id="71717.A0A4Y7RRA5"/>
<keyword evidence="1" id="KW-0812">Transmembrane</keyword>
<keyword evidence="1" id="KW-0472">Membrane</keyword>
<name>A0A4Y7RRA5_COPMI</name>